<reference evidence="1 2" key="1">
    <citation type="journal article" date="2023" name="Nucleic Acids Res.">
        <title>The hologenome of Daphnia magna reveals possible DNA methylation and microbiome-mediated evolution of the host genome.</title>
        <authorList>
            <person name="Chaturvedi A."/>
            <person name="Li X."/>
            <person name="Dhandapani V."/>
            <person name="Marshall H."/>
            <person name="Kissane S."/>
            <person name="Cuenca-Cambronero M."/>
            <person name="Asole G."/>
            <person name="Calvet F."/>
            <person name="Ruiz-Romero M."/>
            <person name="Marangio P."/>
            <person name="Guigo R."/>
            <person name="Rago D."/>
            <person name="Mirbahai L."/>
            <person name="Eastwood N."/>
            <person name="Colbourne J.K."/>
            <person name="Zhou J."/>
            <person name="Mallon E."/>
            <person name="Orsini L."/>
        </authorList>
    </citation>
    <scope>NUCLEOTIDE SEQUENCE [LARGE SCALE GENOMIC DNA]</scope>
    <source>
        <strain evidence="1">LRV0_1</strain>
    </source>
</reference>
<keyword evidence="2" id="KW-1185">Reference proteome</keyword>
<sequence>MIWGKRSAALPGNSISGGVETDVIENASVGIDFTNICQSVNSSTCDFSGQIVGTLNNDSDDNFLFDAELDAGRSNQSSLCRSLSNADIADSVTTPQLVALVPMRASVPVLSAKSTTLSTNLVVAKRFQATRMTAESAPKVSPLATSSSSTRIEESSLDRVPLALRDVVNRAKRSHAEKSNISVSKRLARDRFDLLHSVIAVRQLIGKPINVEKEIPPDLLEILNNPSQFI</sequence>
<gene>
    <name evidence="1" type="ORF">OUZ56_029652</name>
</gene>
<comment type="caution">
    <text evidence="1">The sequence shown here is derived from an EMBL/GenBank/DDBJ whole genome shotgun (WGS) entry which is preliminary data.</text>
</comment>
<evidence type="ECO:0000313" key="1">
    <source>
        <dbReference type="EMBL" id="KAK4037621.1"/>
    </source>
</evidence>
<dbReference type="Proteomes" id="UP001234178">
    <property type="component" value="Unassembled WGS sequence"/>
</dbReference>
<accession>A0ABR0B7H3</accession>
<evidence type="ECO:0000313" key="2">
    <source>
        <dbReference type="Proteomes" id="UP001234178"/>
    </source>
</evidence>
<protein>
    <submittedName>
        <fullName evidence="1">Uncharacterized protein</fullName>
    </submittedName>
</protein>
<proteinExistence type="predicted"/>
<organism evidence="1 2">
    <name type="scientific">Daphnia magna</name>
    <dbReference type="NCBI Taxonomy" id="35525"/>
    <lineage>
        <taxon>Eukaryota</taxon>
        <taxon>Metazoa</taxon>
        <taxon>Ecdysozoa</taxon>
        <taxon>Arthropoda</taxon>
        <taxon>Crustacea</taxon>
        <taxon>Branchiopoda</taxon>
        <taxon>Diplostraca</taxon>
        <taxon>Cladocera</taxon>
        <taxon>Anomopoda</taxon>
        <taxon>Daphniidae</taxon>
        <taxon>Daphnia</taxon>
    </lineage>
</organism>
<name>A0ABR0B7H3_9CRUS</name>
<dbReference type="EMBL" id="JAOYFB010000040">
    <property type="protein sequence ID" value="KAK4037621.1"/>
    <property type="molecule type" value="Genomic_DNA"/>
</dbReference>